<gene>
    <name evidence="7" type="ORF">BWQ96_03122</name>
</gene>
<feature type="region of interest" description="Disordered" evidence="5">
    <location>
        <begin position="901"/>
        <end position="920"/>
    </location>
</feature>
<feature type="compositionally biased region" description="Low complexity" evidence="5">
    <location>
        <begin position="1"/>
        <end position="19"/>
    </location>
</feature>
<feature type="compositionally biased region" description="Low complexity" evidence="5">
    <location>
        <begin position="55"/>
        <end position="69"/>
    </location>
</feature>
<keyword evidence="8" id="KW-1185">Reference proteome</keyword>
<keyword evidence="3" id="KW-0804">Transcription</keyword>
<feature type="compositionally biased region" description="Polar residues" evidence="5">
    <location>
        <begin position="376"/>
        <end position="387"/>
    </location>
</feature>
<feature type="compositionally biased region" description="Polar residues" evidence="5">
    <location>
        <begin position="227"/>
        <end position="253"/>
    </location>
</feature>
<accession>A0A2V3IYA3</accession>
<dbReference type="InterPro" id="IPR006576">
    <property type="entry name" value="BRK_domain"/>
</dbReference>
<protein>
    <recommendedName>
        <fullName evidence="6">BRK domain-containing protein</fullName>
    </recommendedName>
</protein>
<keyword evidence="2" id="KW-0805">Transcription regulation</keyword>
<sequence length="920" mass="97741">MNSATPSAPSSRESAPALSYSSSVCNVPNQRELNPARANTSNPDFHSTFTRFRLSPHTTPSTTPSPLLTRAASIPRTVQGTNSLNEPPASSGVPRTVITAAPSRKTAIPPERSVTILKSMHNTTTGLLTTKSMPSKPVSRPSPPTCNPSALQQPGVPSPTVVNALPFSVQRPPSALYSRPANAPITLTADNAVTKLIESNEAVVNVASTSRQPYHSESKQPRIGQTIHATSLNQTETRSPSQATTQNRPTNETCFGASRLPTSSQTTRKASRQPTLNAMQAVSIQRASYKTVNAAPSKVQMVNSLTGQSGTNHNANTAVVNVASNLSGFSTLADSASMSTASATQLTGLASVANAGGKHSIANSMQFYLVPSKNNMNAVNDRSSRANPSGGVGPGKPVPHPGRSSQGHNRMHADVKGVPQTSAVNGSSCISSRYTNRAPTASISLTHGSRRAQNAGIQAITNTSKLGTQIMRGNNPSPPALSTSGLPVTHPSRTQSSKSREGNAVQRASRLQTSTAPQPPSAAKVTMAGERRLPLLGPVGTQRTEIVPTSTNATAIAGATKLSFCRMRTATSMKNQSTITHDNPALQVCSLLDSRTMPGAKGATACVNTGNGRRIAESGTHNMRGRSTSDAKTISMKISTDVSKSQLTPTKRLSSVSSEILAASVKRSRPSPPVPKTFASARSPASVTHGHTSQQIVGKSAATPALQSQSLAVLPEMQHAENSRISIGMRFNDMEHVRVWNREEKRKIAGNAAPLGKNIERYLREHQECEVYTGQDISDKQERKASGLQYPSALSAGDHVTVWNRVEKRKIAGNAAPLVKNLEAYLRKNPNCEVYNLQDRRHGDGGIRIQVHSNDNISSQDQRGQLAFEKHGISANKLPRSGHSQSQVRAHPVRQYEGHTLVQAPEVSSSPLSQNPAPFF</sequence>
<reference evidence="7 8" key="1">
    <citation type="journal article" date="2018" name="Mol. Biol. Evol.">
        <title>Analysis of the draft genome of the red seaweed Gracilariopsis chorda provides insights into genome size evolution in Rhodophyta.</title>
        <authorList>
            <person name="Lee J."/>
            <person name="Yang E.C."/>
            <person name="Graf L."/>
            <person name="Yang J.H."/>
            <person name="Qiu H."/>
            <person name="Zel Zion U."/>
            <person name="Chan C.X."/>
            <person name="Stephens T.G."/>
            <person name="Weber A.P.M."/>
            <person name="Boo G.H."/>
            <person name="Boo S.M."/>
            <person name="Kim K.M."/>
            <person name="Shin Y."/>
            <person name="Jung M."/>
            <person name="Lee S.J."/>
            <person name="Yim H.S."/>
            <person name="Lee J.H."/>
            <person name="Bhattacharya D."/>
            <person name="Yoon H.S."/>
        </authorList>
    </citation>
    <scope>NUCLEOTIDE SEQUENCE [LARGE SCALE GENOMIC DNA]</scope>
    <source>
        <strain evidence="7 8">SKKU-2015</strain>
        <tissue evidence="7">Whole body</tissue>
    </source>
</reference>
<feature type="compositionally biased region" description="Polar residues" evidence="5">
    <location>
        <begin position="468"/>
        <end position="497"/>
    </location>
</feature>
<feature type="compositionally biased region" description="Polar residues" evidence="5">
    <location>
        <begin position="906"/>
        <end position="920"/>
    </location>
</feature>
<evidence type="ECO:0000259" key="6">
    <source>
        <dbReference type="Pfam" id="PF07533"/>
    </source>
</evidence>
<organism evidence="7 8">
    <name type="scientific">Gracilariopsis chorda</name>
    <dbReference type="NCBI Taxonomy" id="448386"/>
    <lineage>
        <taxon>Eukaryota</taxon>
        <taxon>Rhodophyta</taxon>
        <taxon>Florideophyceae</taxon>
        <taxon>Rhodymeniophycidae</taxon>
        <taxon>Gracilariales</taxon>
        <taxon>Gracilariaceae</taxon>
        <taxon>Gracilariopsis</taxon>
    </lineage>
</organism>
<dbReference type="AlphaFoldDB" id="A0A2V3IYA3"/>
<proteinExistence type="predicted"/>
<feature type="region of interest" description="Disordered" evidence="5">
    <location>
        <begin position="210"/>
        <end position="276"/>
    </location>
</feature>
<feature type="compositionally biased region" description="Polar residues" evidence="5">
    <location>
        <begin position="76"/>
        <end position="85"/>
    </location>
</feature>
<dbReference type="Pfam" id="PF07533">
    <property type="entry name" value="BRK"/>
    <property type="match status" value="1"/>
</dbReference>
<name>A0A2V3IYA3_9FLOR</name>
<evidence type="ECO:0000256" key="4">
    <source>
        <dbReference type="ARBA" id="ARBA00023242"/>
    </source>
</evidence>
<evidence type="ECO:0000313" key="7">
    <source>
        <dbReference type="EMBL" id="PXF47045.1"/>
    </source>
</evidence>
<comment type="subcellular location">
    <subcellularLocation>
        <location evidence="1">Nucleus</location>
    </subcellularLocation>
</comment>
<dbReference type="Proteomes" id="UP000247409">
    <property type="component" value="Unassembled WGS sequence"/>
</dbReference>
<dbReference type="SUPFAM" id="SSF160481">
    <property type="entry name" value="BRK domain-like"/>
    <property type="match status" value="2"/>
</dbReference>
<evidence type="ECO:0000256" key="2">
    <source>
        <dbReference type="ARBA" id="ARBA00023015"/>
    </source>
</evidence>
<dbReference type="GO" id="GO:0005634">
    <property type="term" value="C:nucleus"/>
    <property type="evidence" value="ECO:0007669"/>
    <property type="project" value="UniProtKB-SubCell"/>
</dbReference>
<dbReference type="EMBL" id="NBIV01000029">
    <property type="protein sequence ID" value="PXF47045.1"/>
    <property type="molecule type" value="Genomic_DNA"/>
</dbReference>
<feature type="compositionally biased region" description="Polar residues" evidence="5">
    <location>
        <begin position="260"/>
        <end position="276"/>
    </location>
</feature>
<dbReference type="InterPro" id="IPR037259">
    <property type="entry name" value="BRK_sf"/>
</dbReference>
<dbReference type="Gene3D" id="3.40.5.120">
    <property type="match status" value="2"/>
</dbReference>
<evidence type="ECO:0000256" key="5">
    <source>
        <dbReference type="SAM" id="MobiDB-lite"/>
    </source>
</evidence>
<evidence type="ECO:0000256" key="3">
    <source>
        <dbReference type="ARBA" id="ARBA00023163"/>
    </source>
</evidence>
<feature type="region of interest" description="Disordered" evidence="5">
    <location>
        <begin position="468"/>
        <end position="523"/>
    </location>
</feature>
<feature type="region of interest" description="Disordered" evidence="5">
    <location>
        <begin position="127"/>
        <end position="155"/>
    </location>
</feature>
<feature type="compositionally biased region" description="Polar residues" evidence="5">
    <location>
        <begin position="20"/>
        <end position="50"/>
    </location>
</feature>
<feature type="domain" description="BRK" evidence="6">
    <location>
        <begin position="797"/>
        <end position="834"/>
    </location>
</feature>
<feature type="region of interest" description="Disordered" evidence="5">
    <location>
        <begin position="376"/>
        <end position="411"/>
    </location>
</feature>
<evidence type="ECO:0000313" key="8">
    <source>
        <dbReference type="Proteomes" id="UP000247409"/>
    </source>
</evidence>
<dbReference type="OrthoDB" id="5857104at2759"/>
<feature type="region of interest" description="Disordered" evidence="5">
    <location>
        <begin position="664"/>
        <end position="701"/>
    </location>
</feature>
<comment type="caution">
    <text evidence="7">The sequence shown here is derived from an EMBL/GenBank/DDBJ whole genome shotgun (WGS) entry which is preliminary data.</text>
</comment>
<keyword evidence="4" id="KW-0539">Nucleus</keyword>
<evidence type="ECO:0000256" key="1">
    <source>
        <dbReference type="ARBA" id="ARBA00004123"/>
    </source>
</evidence>
<feature type="region of interest" description="Disordered" evidence="5">
    <location>
        <begin position="1"/>
        <end position="107"/>
    </location>
</feature>
<feature type="compositionally biased region" description="Polar residues" evidence="5">
    <location>
        <begin position="683"/>
        <end position="697"/>
    </location>
</feature>